<dbReference type="Pfam" id="PF04073">
    <property type="entry name" value="tRNA_edit"/>
    <property type="match status" value="1"/>
</dbReference>
<dbReference type="PANTHER" id="PTHR30411:SF0">
    <property type="entry name" value="CYS-TRNA(PRO)_CYS-TRNA(CYS) DEACYLASE YBAK"/>
    <property type="match status" value="1"/>
</dbReference>
<dbReference type="SUPFAM" id="SSF55826">
    <property type="entry name" value="YbaK/ProRS associated domain"/>
    <property type="match status" value="1"/>
</dbReference>
<keyword evidence="3 4" id="KW-0456">Lyase</keyword>
<dbReference type="GO" id="GO:0016829">
    <property type="term" value="F:lyase activity"/>
    <property type="evidence" value="ECO:0007669"/>
    <property type="project" value="UniProtKB-KW"/>
</dbReference>
<feature type="domain" description="YbaK/aminoacyl-tRNA synthetase-associated" evidence="5">
    <location>
        <begin position="33"/>
        <end position="151"/>
    </location>
</feature>
<dbReference type="PANTHER" id="PTHR30411">
    <property type="entry name" value="CYTOPLASMIC PROTEIN"/>
    <property type="match status" value="1"/>
</dbReference>
<evidence type="ECO:0000256" key="2">
    <source>
        <dbReference type="ARBA" id="ARBA00022917"/>
    </source>
</evidence>
<evidence type="ECO:0000313" key="6">
    <source>
        <dbReference type="EMBL" id="SMH32995.1"/>
    </source>
</evidence>
<dbReference type="AlphaFoldDB" id="A0A1X7N6J9"/>
<dbReference type="EC" id="4.2.-.-" evidence="4"/>
<evidence type="ECO:0000256" key="1">
    <source>
        <dbReference type="ARBA" id="ARBA00009798"/>
    </source>
</evidence>
<protein>
    <recommendedName>
        <fullName evidence="4">Cys-tRNA(Pro)/Cys-tRNA(Cys) deacylase</fullName>
        <ecNumber evidence="4">4.2.-.-</ecNumber>
    </recommendedName>
</protein>
<accession>A0A1X7N6J9</accession>
<evidence type="ECO:0000313" key="7">
    <source>
        <dbReference type="Proteomes" id="UP000193435"/>
    </source>
</evidence>
<dbReference type="InterPro" id="IPR004369">
    <property type="entry name" value="Prolyl-tRNA_editing_YbaK/EbsC"/>
</dbReference>
<comment type="similarity">
    <text evidence="1 4">Belongs to the prolyl-tRNA editing family. YbaK/EbsC subfamily.</text>
</comment>
<dbReference type="CDD" id="cd00002">
    <property type="entry name" value="YbaK_deacylase"/>
    <property type="match status" value="1"/>
</dbReference>
<evidence type="ECO:0000256" key="4">
    <source>
        <dbReference type="PIRNR" id="PIRNR006181"/>
    </source>
</evidence>
<dbReference type="InterPro" id="IPR007214">
    <property type="entry name" value="YbaK/aa-tRNA-synth-assoc-dom"/>
</dbReference>
<evidence type="ECO:0000259" key="5">
    <source>
        <dbReference type="Pfam" id="PF04073"/>
    </source>
</evidence>
<dbReference type="NCBIfam" id="TIGR00011">
    <property type="entry name" value="YbaK_EbsC"/>
    <property type="match status" value="1"/>
</dbReference>
<dbReference type="RefSeq" id="WP_085559625.1">
    <property type="nucleotide sequence ID" value="NZ_FOAH01000004.1"/>
</dbReference>
<dbReference type="STRING" id="1073423.SAMN04488700_1472"/>
<dbReference type="Proteomes" id="UP000193435">
    <property type="component" value="Unassembled WGS sequence"/>
</dbReference>
<dbReference type="EMBL" id="FXBJ01000002">
    <property type="protein sequence ID" value="SMH32995.1"/>
    <property type="molecule type" value="Genomic_DNA"/>
</dbReference>
<dbReference type="Gene3D" id="3.90.960.10">
    <property type="entry name" value="YbaK/aminoacyl-tRNA synthetase-associated domain"/>
    <property type="match status" value="1"/>
</dbReference>
<sequence>MKKGKQPKTNAIRILDKAKIAYKLHEYPWSPNYSDSQTSLEELDPTRQKLFKTIVTIGDRTGVVVTCIPGKSEIDLKALAKVSGNKKMELLHLADLEKTTGYIRGGCSPIGMKKQFPVYLSKDVQNLGTMIVSAGRRGFQVELAPQALKKLVAAEFAAIEA</sequence>
<dbReference type="InterPro" id="IPR036754">
    <property type="entry name" value="YbaK/aa-tRNA-synt-asso_dom_sf"/>
</dbReference>
<keyword evidence="7" id="KW-1185">Reference proteome</keyword>
<proteinExistence type="inferred from homology"/>
<dbReference type="GO" id="GO:0002161">
    <property type="term" value="F:aminoacyl-tRNA deacylase activity"/>
    <property type="evidence" value="ECO:0007669"/>
    <property type="project" value="InterPro"/>
</dbReference>
<name>A0A1X7N6J9_9LACT</name>
<dbReference type="OrthoDB" id="9809296at2"/>
<gene>
    <name evidence="6" type="ORF">SAMN04488700_1472</name>
</gene>
<keyword evidence="2 4" id="KW-0648">Protein biosynthesis</keyword>
<dbReference type="GO" id="GO:0006412">
    <property type="term" value="P:translation"/>
    <property type="evidence" value="ECO:0007669"/>
    <property type="project" value="UniProtKB-KW"/>
</dbReference>
<organism evidence="6 7">
    <name type="scientific">Carnobacterium iners</name>
    <dbReference type="NCBI Taxonomy" id="1073423"/>
    <lineage>
        <taxon>Bacteria</taxon>
        <taxon>Bacillati</taxon>
        <taxon>Bacillota</taxon>
        <taxon>Bacilli</taxon>
        <taxon>Lactobacillales</taxon>
        <taxon>Carnobacteriaceae</taxon>
        <taxon>Carnobacterium</taxon>
    </lineage>
</organism>
<dbReference type="PIRSF" id="PIRSF006181">
    <property type="entry name" value="EbsC_YbaK"/>
    <property type="match status" value="1"/>
</dbReference>
<evidence type="ECO:0000256" key="3">
    <source>
        <dbReference type="ARBA" id="ARBA00023239"/>
    </source>
</evidence>
<reference evidence="6 7" key="1">
    <citation type="submission" date="2017-04" db="EMBL/GenBank/DDBJ databases">
        <authorList>
            <person name="Afonso C.L."/>
            <person name="Miller P.J."/>
            <person name="Scott M.A."/>
            <person name="Spackman E."/>
            <person name="Goraichik I."/>
            <person name="Dimitrov K.M."/>
            <person name="Suarez D.L."/>
            <person name="Swayne D.E."/>
        </authorList>
    </citation>
    <scope>NUCLEOTIDE SEQUENCE [LARGE SCALE GENOMIC DNA]</scope>
    <source>
        <strain evidence="6 7">LMG26642</strain>
    </source>
</reference>